<evidence type="ECO:0000313" key="2">
    <source>
        <dbReference type="Proteomes" id="UP000807353"/>
    </source>
</evidence>
<protein>
    <submittedName>
        <fullName evidence="1">Uncharacterized protein</fullName>
    </submittedName>
</protein>
<reference evidence="1" key="1">
    <citation type="submission" date="2020-11" db="EMBL/GenBank/DDBJ databases">
        <authorList>
            <consortium name="DOE Joint Genome Institute"/>
            <person name="Ahrendt S."/>
            <person name="Riley R."/>
            <person name="Andreopoulos W."/>
            <person name="Labutti K."/>
            <person name="Pangilinan J."/>
            <person name="Ruiz-Duenas F.J."/>
            <person name="Barrasa J.M."/>
            <person name="Sanchez-Garcia M."/>
            <person name="Camarero S."/>
            <person name="Miyauchi S."/>
            <person name="Serrano A."/>
            <person name="Linde D."/>
            <person name="Babiker R."/>
            <person name="Drula E."/>
            <person name="Ayuso-Fernandez I."/>
            <person name="Pacheco R."/>
            <person name="Padilla G."/>
            <person name="Ferreira P."/>
            <person name="Barriuso J."/>
            <person name="Kellner H."/>
            <person name="Castanera R."/>
            <person name="Alfaro M."/>
            <person name="Ramirez L."/>
            <person name="Pisabarro A.G."/>
            <person name="Kuo A."/>
            <person name="Tritt A."/>
            <person name="Lipzen A."/>
            <person name="He G."/>
            <person name="Yan M."/>
            <person name="Ng V."/>
            <person name="Cullen D."/>
            <person name="Martin F."/>
            <person name="Rosso M.-N."/>
            <person name="Henrissat B."/>
            <person name="Hibbett D."/>
            <person name="Martinez A.T."/>
            <person name="Grigoriev I.V."/>
        </authorList>
    </citation>
    <scope>NUCLEOTIDE SEQUENCE</scope>
    <source>
        <strain evidence="1">CBS 247.69</strain>
    </source>
</reference>
<comment type="caution">
    <text evidence="1">The sequence shown here is derived from an EMBL/GenBank/DDBJ whole genome shotgun (WGS) entry which is preliminary data.</text>
</comment>
<dbReference type="AlphaFoldDB" id="A0A9P6CDT3"/>
<gene>
    <name evidence="1" type="ORF">BDZ94DRAFT_1166300</name>
</gene>
<dbReference type="Proteomes" id="UP000807353">
    <property type="component" value="Unassembled WGS sequence"/>
</dbReference>
<dbReference type="OrthoDB" id="2224399at2759"/>
<proteinExistence type="predicted"/>
<sequence>MSNLDFNIRDLLGLCPSSESLSQYINSLASIVPTPDAAIPQVKSYPDAVYLNFFSLGLSLLFTPLSGYKPSSGLKFSELDNDNLALDSIDFYNIPGRASFDPMAQQMSTRKAELAFSVYPISPLVLTTLAEIGSGDINSLRPSHLDVLPATSGKDFLQCLGEPDRKGGGAGPSSGSIGIWCEWSVDGIMVEFGGNEAKGPQAWERGKDAIWKVVTVFRPSKRAK</sequence>
<evidence type="ECO:0000313" key="1">
    <source>
        <dbReference type="EMBL" id="KAF9462082.1"/>
    </source>
</evidence>
<dbReference type="EMBL" id="MU150275">
    <property type="protein sequence ID" value="KAF9462082.1"/>
    <property type="molecule type" value="Genomic_DNA"/>
</dbReference>
<keyword evidence="2" id="KW-1185">Reference proteome</keyword>
<name>A0A9P6CDT3_9AGAR</name>
<accession>A0A9P6CDT3</accession>
<organism evidence="1 2">
    <name type="scientific">Collybia nuda</name>
    <dbReference type="NCBI Taxonomy" id="64659"/>
    <lineage>
        <taxon>Eukaryota</taxon>
        <taxon>Fungi</taxon>
        <taxon>Dikarya</taxon>
        <taxon>Basidiomycota</taxon>
        <taxon>Agaricomycotina</taxon>
        <taxon>Agaricomycetes</taxon>
        <taxon>Agaricomycetidae</taxon>
        <taxon>Agaricales</taxon>
        <taxon>Tricholomatineae</taxon>
        <taxon>Clitocybaceae</taxon>
        <taxon>Collybia</taxon>
    </lineage>
</organism>